<organism evidence="5 6">
    <name type="scientific">Phialocephala subalpina</name>
    <dbReference type="NCBI Taxonomy" id="576137"/>
    <lineage>
        <taxon>Eukaryota</taxon>
        <taxon>Fungi</taxon>
        <taxon>Dikarya</taxon>
        <taxon>Ascomycota</taxon>
        <taxon>Pezizomycotina</taxon>
        <taxon>Leotiomycetes</taxon>
        <taxon>Helotiales</taxon>
        <taxon>Mollisiaceae</taxon>
        <taxon>Phialocephala</taxon>
        <taxon>Phialocephala fortinii species complex</taxon>
    </lineage>
</organism>
<dbReference type="Pfam" id="PF00704">
    <property type="entry name" value="Glyco_hydro_18"/>
    <property type="match status" value="1"/>
</dbReference>
<dbReference type="InterPro" id="IPR001223">
    <property type="entry name" value="Glyco_hydro18_cat"/>
</dbReference>
<dbReference type="Gene3D" id="3.20.20.80">
    <property type="entry name" value="Glycosidases"/>
    <property type="match status" value="1"/>
</dbReference>
<keyword evidence="6" id="KW-1185">Reference proteome</keyword>
<dbReference type="AlphaFoldDB" id="A0A1L7WJU9"/>
<dbReference type="GO" id="GO:0005576">
    <property type="term" value="C:extracellular region"/>
    <property type="evidence" value="ECO:0007669"/>
    <property type="project" value="TreeGrafter"/>
</dbReference>
<evidence type="ECO:0000256" key="1">
    <source>
        <dbReference type="ARBA" id="ARBA00022801"/>
    </source>
</evidence>
<evidence type="ECO:0000256" key="2">
    <source>
        <dbReference type="ARBA" id="ARBA00023295"/>
    </source>
</evidence>
<evidence type="ECO:0000259" key="4">
    <source>
        <dbReference type="PROSITE" id="PS51910"/>
    </source>
</evidence>
<gene>
    <name evidence="5" type="ORF">PAC_02918</name>
</gene>
<feature type="signal peptide" evidence="3">
    <location>
        <begin position="1"/>
        <end position="24"/>
    </location>
</feature>
<keyword evidence="1" id="KW-0378">Hydrolase</keyword>
<evidence type="ECO:0000256" key="3">
    <source>
        <dbReference type="SAM" id="SignalP"/>
    </source>
</evidence>
<feature type="chain" id="PRO_5012747184" description="GH18 domain-containing protein" evidence="3">
    <location>
        <begin position="25"/>
        <end position="563"/>
    </location>
</feature>
<dbReference type="STRING" id="576137.A0A1L7WJU9"/>
<dbReference type="GO" id="GO:0004568">
    <property type="term" value="F:chitinase activity"/>
    <property type="evidence" value="ECO:0007669"/>
    <property type="project" value="TreeGrafter"/>
</dbReference>
<protein>
    <recommendedName>
        <fullName evidence="4">GH18 domain-containing protein</fullName>
    </recommendedName>
</protein>
<dbReference type="GO" id="GO:0005975">
    <property type="term" value="P:carbohydrate metabolic process"/>
    <property type="evidence" value="ECO:0007669"/>
    <property type="project" value="InterPro"/>
</dbReference>
<proteinExistence type="predicted"/>
<accession>A0A1L7WJU9</accession>
<dbReference type="Proteomes" id="UP000184330">
    <property type="component" value="Unassembled WGS sequence"/>
</dbReference>
<dbReference type="PANTHER" id="PTHR45708:SF49">
    <property type="entry name" value="ENDOCHITINASE"/>
    <property type="match status" value="1"/>
</dbReference>
<keyword evidence="3" id="KW-0732">Signal</keyword>
<dbReference type="EMBL" id="FJOG01000003">
    <property type="protein sequence ID" value="CZR53040.1"/>
    <property type="molecule type" value="Genomic_DNA"/>
</dbReference>
<dbReference type="SUPFAM" id="SSF51445">
    <property type="entry name" value="(Trans)glycosidases"/>
    <property type="match status" value="1"/>
</dbReference>
<name>A0A1L7WJU9_9HELO</name>
<evidence type="ECO:0000313" key="5">
    <source>
        <dbReference type="EMBL" id="CZR53040.1"/>
    </source>
</evidence>
<feature type="domain" description="GH18" evidence="4">
    <location>
        <begin position="256"/>
        <end position="563"/>
    </location>
</feature>
<dbReference type="InterPro" id="IPR017853">
    <property type="entry name" value="GH"/>
</dbReference>
<keyword evidence="2" id="KW-0326">Glycosidase</keyword>
<dbReference type="InterPro" id="IPR050542">
    <property type="entry name" value="Glycosyl_Hydrlase18_Chitinase"/>
</dbReference>
<evidence type="ECO:0000313" key="6">
    <source>
        <dbReference type="Proteomes" id="UP000184330"/>
    </source>
</evidence>
<dbReference type="OrthoDB" id="6020543at2759"/>
<dbReference type="PROSITE" id="PS51910">
    <property type="entry name" value="GH18_2"/>
    <property type="match status" value="1"/>
</dbReference>
<sequence>MIHQYSKIFLSLLTLPTFLDAVSGGYIRTHKSDSSRHVEGQVIVVPDLGKLGKYVCPRDTSLVSRQVSSGEIIVSTSDLTAILVELRLAEVKLRALLQNPNGIPPPPRPVQSVIASAPPTQTVIAVSSAPYSATNDLTTTLTETSTITSTTTEWVVTVTETVIETIYPYPATGSVDYVAGPSTTLVAVPDTTLLPPAISSAPLQIGFTTAYIAAPATSTDVAAPPPAQPINNPPSTLNQVSTDQAGKYQFNPRSNSNVAVYYGQSPATSTTSLASQCADPSIDIVILAFVISQLSGGSKYPSINFGATCGGQTAIMASQAPGLLYCPDLAAQIKTCQSTYGKKVFLSVGGAASSISFTGVDQAKAFGDVLWDVFGPAGNVDAGLRPFGSVEVDGFDIDNEDGQPAHFDTLALTFRAHFSHVQHDKTYYLSSAPQCPFPDASDPMPMLLMCDFVFVQFYNNPSCEIGSSRFQASIKQWSQALDASTLSTKTKLYLGAPGWSAAGPSAYSNGIGNPQGMRKLVKGVEGMNLDNFGGVMFWDGPEGVANVGGGKDIIAWAKEGLAS</sequence>
<dbReference type="PANTHER" id="PTHR45708">
    <property type="entry name" value="ENDOCHITINASE"/>
    <property type="match status" value="1"/>
</dbReference>
<reference evidence="5 6" key="1">
    <citation type="submission" date="2016-03" db="EMBL/GenBank/DDBJ databases">
        <authorList>
            <person name="Ploux O."/>
        </authorList>
    </citation>
    <scope>NUCLEOTIDE SEQUENCE [LARGE SCALE GENOMIC DNA]</scope>
    <source>
        <strain evidence="5 6">UAMH 11012</strain>
    </source>
</reference>